<dbReference type="RefSeq" id="WP_154751965.1">
    <property type="nucleotide sequence ID" value="NZ_WLZX01000002.1"/>
</dbReference>
<sequence>MQQRLALRDGKYKKYSITLSLILFSTISHGRVVSEIEVKETGIHAIGRNDKYEKKACKVFRPTKKQLIHYFNQAKESEESGKILHEYYSPCLAKGLIKFQDGSSGRWILQSSGFGYVIFSSNQTTYFFHKNNQWTDPYACTYGLSDEIEC</sequence>
<reference evidence="1 2" key="1">
    <citation type="submission" date="2019-11" db="EMBL/GenBank/DDBJ databases">
        <title>Erwinia sp. nov., isolated from feces of birds in Tibet plateau of China.</title>
        <authorList>
            <person name="Ge Y."/>
        </authorList>
    </citation>
    <scope>NUCLEOTIDE SEQUENCE [LARGE SCALE GENOMIC DNA]</scope>
    <source>
        <strain evidence="1 2">J316</strain>
    </source>
</reference>
<accession>A0ABW9R9G6</accession>
<name>A0ABW9R9G6_9GAMM</name>
<dbReference type="Proteomes" id="UP000480164">
    <property type="component" value="Unassembled WGS sequence"/>
</dbReference>
<comment type="caution">
    <text evidence="1">The sequence shown here is derived from an EMBL/GenBank/DDBJ whole genome shotgun (WGS) entry which is preliminary data.</text>
</comment>
<proteinExistence type="predicted"/>
<keyword evidence="2" id="KW-1185">Reference proteome</keyword>
<evidence type="ECO:0000313" key="2">
    <source>
        <dbReference type="Proteomes" id="UP000480164"/>
    </source>
</evidence>
<evidence type="ECO:0000313" key="1">
    <source>
        <dbReference type="EMBL" id="MTD26646.1"/>
    </source>
</evidence>
<protein>
    <submittedName>
        <fullName evidence="1">Uncharacterized protein</fullName>
    </submittedName>
</protein>
<dbReference type="EMBL" id="WLZX01000002">
    <property type="protein sequence ID" value="MTD26646.1"/>
    <property type="molecule type" value="Genomic_DNA"/>
</dbReference>
<gene>
    <name evidence="1" type="ORF">GK011_06760</name>
</gene>
<organism evidence="1 2">
    <name type="scientific">Erwinia sorbitola</name>
    <dbReference type="NCBI Taxonomy" id="2681984"/>
    <lineage>
        <taxon>Bacteria</taxon>
        <taxon>Pseudomonadati</taxon>
        <taxon>Pseudomonadota</taxon>
        <taxon>Gammaproteobacteria</taxon>
        <taxon>Enterobacterales</taxon>
        <taxon>Erwiniaceae</taxon>
        <taxon>Erwinia</taxon>
    </lineage>
</organism>